<dbReference type="AlphaFoldDB" id="A0AAN7YVC4"/>
<sequence length="117" mass="13225">MSINLIKKSTGITGLKVEPNARHILGGLYHQLLKKLEILPPTSGHRKSTESQTKFRLNIIETETDVVKIENKIYAGQIEELIVQAQNDLKVVDLVYETKAWELSDKNKPPVVIYSSK</sequence>
<evidence type="ECO:0000256" key="4">
    <source>
        <dbReference type="ARBA" id="ARBA00022660"/>
    </source>
</evidence>
<evidence type="ECO:0000256" key="1">
    <source>
        <dbReference type="ARBA" id="ARBA00004443"/>
    </source>
</evidence>
<dbReference type="GO" id="GO:0022904">
    <property type="term" value="P:respiratory electron transport chain"/>
    <property type="evidence" value="ECO:0007669"/>
    <property type="project" value="InterPro"/>
</dbReference>
<dbReference type="Proteomes" id="UP001344447">
    <property type="component" value="Unassembled WGS sequence"/>
</dbReference>
<evidence type="ECO:0000256" key="5">
    <source>
        <dbReference type="ARBA" id="ARBA00022792"/>
    </source>
</evidence>
<keyword evidence="5" id="KW-0999">Mitochondrion inner membrane</keyword>
<dbReference type="GO" id="GO:0005743">
    <property type="term" value="C:mitochondrial inner membrane"/>
    <property type="evidence" value="ECO:0007669"/>
    <property type="project" value="UniProtKB-SubCell"/>
</dbReference>
<reference evidence="9 10" key="1">
    <citation type="submission" date="2023-11" db="EMBL/GenBank/DDBJ databases">
        <title>Dfirmibasis_genome.</title>
        <authorList>
            <person name="Edelbroek B."/>
            <person name="Kjellin J."/>
            <person name="Jerlstrom-Hultqvist J."/>
            <person name="Soderbom F."/>
        </authorList>
    </citation>
    <scope>NUCLEOTIDE SEQUENCE [LARGE SCALE GENOMIC DNA]</scope>
    <source>
        <strain evidence="9 10">TNS-C-14</strain>
    </source>
</reference>
<dbReference type="InterPro" id="IPR006806">
    <property type="entry name" value="NDUFA5"/>
</dbReference>
<gene>
    <name evidence="9" type="ORF">RB653_010179</name>
</gene>
<organism evidence="9 10">
    <name type="scientific">Dictyostelium firmibasis</name>
    <dbReference type="NCBI Taxonomy" id="79012"/>
    <lineage>
        <taxon>Eukaryota</taxon>
        <taxon>Amoebozoa</taxon>
        <taxon>Evosea</taxon>
        <taxon>Eumycetozoa</taxon>
        <taxon>Dictyostelia</taxon>
        <taxon>Dictyosteliales</taxon>
        <taxon>Dictyosteliaceae</taxon>
        <taxon>Dictyostelium</taxon>
    </lineage>
</organism>
<keyword evidence="10" id="KW-1185">Reference proteome</keyword>
<comment type="subcellular location">
    <subcellularLocation>
        <location evidence="1">Mitochondrion inner membrane</location>
        <topology evidence="1">Peripheral membrane protein</topology>
        <orientation evidence="1">Matrix side</orientation>
    </subcellularLocation>
</comment>
<keyword evidence="3" id="KW-0813">Transport</keyword>
<dbReference type="PANTHER" id="PTHR12653:SF0">
    <property type="entry name" value="NADH DEHYDROGENASE [UBIQUINONE] 1 ALPHA SUBCOMPLEX SUBUNIT 5"/>
    <property type="match status" value="1"/>
</dbReference>
<proteinExistence type="inferred from homology"/>
<keyword evidence="7" id="KW-0496">Mitochondrion</keyword>
<protein>
    <submittedName>
        <fullName evidence="9">Uncharacterized protein</fullName>
    </submittedName>
</protein>
<evidence type="ECO:0000256" key="3">
    <source>
        <dbReference type="ARBA" id="ARBA00022448"/>
    </source>
</evidence>
<evidence type="ECO:0000256" key="7">
    <source>
        <dbReference type="ARBA" id="ARBA00023128"/>
    </source>
</evidence>
<keyword evidence="6" id="KW-0249">Electron transport</keyword>
<dbReference type="PANTHER" id="PTHR12653">
    <property type="entry name" value="NADH-UBIQUINONE OXIDOREDUCTASE 13 KD-B SUBUNIT"/>
    <property type="match status" value="1"/>
</dbReference>
<evidence type="ECO:0000256" key="8">
    <source>
        <dbReference type="ARBA" id="ARBA00023136"/>
    </source>
</evidence>
<name>A0AAN7YVC4_9MYCE</name>
<accession>A0AAN7YVC4</accession>
<evidence type="ECO:0000256" key="2">
    <source>
        <dbReference type="ARBA" id="ARBA00010261"/>
    </source>
</evidence>
<evidence type="ECO:0000313" key="10">
    <source>
        <dbReference type="Proteomes" id="UP001344447"/>
    </source>
</evidence>
<comment type="caution">
    <text evidence="9">The sequence shown here is derived from an EMBL/GenBank/DDBJ whole genome shotgun (WGS) entry which is preliminary data.</text>
</comment>
<comment type="similarity">
    <text evidence="2">Belongs to the complex I NDUFA5 subunit family.</text>
</comment>
<dbReference type="Pfam" id="PF04716">
    <property type="entry name" value="ETC_C1_NDUFA5"/>
    <property type="match status" value="1"/>
</dbReference>
<dbReference type="EMBL" id="JAVFKY010000006">
    <property type="protein sequence ID" value="KAK5574925.1"/>
    <property type="molecule type" value="Genomic_DNA"/>
</dbReference>
<evidence type="ECO:0000256" key="6">
    <source>
        <dbReference type="ARBA" id="ARBA00022982"/>
    </source>
</evidence>
<keyword evidence="4" id="KW-0679">Respiratory chain</keyword>
<evidence type="ECO:0000313" key="9">
    <source>
        <dbReference type="EMBL" id="KAK5574925.1"/>
    </source>
</evidence>
<keyword evidence="8" id="KW-0472">Membrane</keyword>